<dbReference type="GO" id="GO:0033592">
    <property type="term" value="F:RNA strand annealing activity"/>
    <property type="evidence" value="ECO:0007669"/>
    <property type="project" value="TreeGrafter"/>
</dbReference>
<dbReference type="GO" id="GO:0005840">
    <property type="term" value="C:ribosome"/>
    <property type="evidence" value="ECO:0007669"/>
    <property type="project" value="TreeGrafter"/>
</dbReference>
<evidence type="ECO:0000256" key="2">
    <source>
        <dbReference type="ARBA" id="ARBA00022490"/>
    </source>
</evidence>
<dbReference type="Pfam" id="PF00270">
    <property type="entry name" value="DEAD"/>
    <property type="match status" value="1"/>
</dbReference>
<dbReference type="SMART" id="SM00490">
    <property type="entry name" value="HELICc"/>
    <property type="match status" value="1"/>
</dbReference>
<feature type="compositionally biased region" description="Basic and acidic residues" evidence="12">
    <location>
        <begin position="450"/>
        <end position="483"/>
    </location>
</feature>
<dbReference type="InterPro" id="IPR012677">
    <property type="entry name" value="Nucleotide-bd_a/b_plait_sf"/>
</dbReference>
<dbReference type="CDD" id="cd18787">
    <property type="entry name" value="SF2_C_DEAD"/>
    <property type="match status" value="1"/>
</dbReference>
<dbReference type="InterPro" id="IPR044742">
    <property type="entry name" value="DEAD/DEAH_RhlB"/>
</dbReference>
<dbReference type="Pfam" id="PF03880">
    <property type="entry name" value="DbpA"/>
    <property type="match status" value="1"/>
</dbReference>
<sequence length="681" mass="74979">MSAETPSASDTPSLKFTDLALPEPLLRALADVGYESPSPIQAATIPPLLEGRDMLGQAQTGTGKTAAFALPILARIDAAQAAPQALVLAPTRELAIQVAEAFQKYASHLPGFHVLPIYGGQSYYPQLQALKRGVQVVVGTPGRVIDHLERGSLDLSQLRCLVLDEADEMLRMGFIDDVETVLKKTPETRQVALFSATMPAPIKRIAQTYLKNPVEVAIKAKTATAANIRQRYWAVSGVHKLDAITRIIEAEPFDAMIVFARTKLGTEELAEKLSARGVSAAAINGDVQQAQREKTIQQLKDGKIDVLVATDVAARGLDVERISHVLNFDIPYDTESYVHRIGRTGRAGRKGEAILFVTPRERGMLRAIERATRQPIEPMELPSVETVNEQRVNRFLGRIAEALEGADLSLFRDLVERYERERNVPAVEIAAALARLVQGDNPLLLTAPAERPREAGFHEARGRERDNYRERNERRPDSGRRDNAANAGSHRRAEYERPARDSAPAERSPPPPRHEQRQYTPPSAERSLNAAESMFEDDAAPAPRRERSERAPERAPREHEFGMETFRIEVGHAHGVQPGNIVGAIANEADLESRYIGRIDIRDEYSLIDLPEGMPRELMEHLKKVRVAGQALRIQRAGPGDAEGGRGRRPSGPPRGPGGPRPGGKPHGAGPRKPFKPRDPR</sequence>
<dbReference type="SMART" id="SM00487">
    <property type="entry name" value="DEXDc"/>
    <property type="match status" value="1"/>
</dbReference>
<feature type="compositionally biased region" description="Pro residues" evidence="12">
    <location>
        <begin position="651"/>
        <end position="660"/>
    </location>
</feature>
<evidence type="ECO:0000256" key="11">
    <source>
        <dbReference type="PROSITE-ProRule" id="PRU00552"/>
    </source>
</evidence>
<evidence type="ECO:0000256" key="9">
    <source>
        <dbReference type="ARBA" id="ARBA00047984"/>
    </source>
</evidence>
<dbReference type="InterPro" id="IPR011545">
    <property type="entry name" value="DEAD/DEAH_box_helicase_dom"/>
</dbReference>
<dbReference type="Gene3D" id="3.40.50.300">
    <property type="entry name" value="P-loop containing nucleotide triphosphate hydrolases"/>
    <property type="match status" value="2"/>
</dbReference>
<dbReference type="InterPro" id="IPR005580">
    <property type="entry name" value="DbpA/CsdA_RNA-bd_dom"/>
</dbReference>
<dbReference type="Gene3D" id="3.30.70.330">
    <property type="match status" value="1"/>
</dbReference>
<comment type="caution">
    <text evidence="16">The sequence shown here is derived from an EMBL/GenBank/DDBJ whole genome shotgun (WGS) entry which is preliminary data.</text>
</comment>
<accession>A0A371K310</accession>
<keyword evidence="17" id="KW-1185">Reference proteome</keyword>
<feature type="domain" description="Helicase C-terminal" evidence="14">
    <location>
        <begin position="240"/>
        <end position="387"/>
    </location>
</feature>
<keyword evidence="4 10" id="KW-0378">Hydrolase</keyword>
<dbReference type="InterPro" id="IPR000629">
    <property type="entry name" value="RNA-helicase_DEAD-box_CS"/>
</dbReference>
<feature type="compositionally biased region" description="Basic and acidic residues" evidence="12">
    <location>
        <begin position="543"/>
        <end position="560"/>
    </location>
</feature>
<dbReference type="PROSITE" id="PS51192">
    <property type="entry name" value="HELICASE_ATP_BIND_1"/>
    <property type="match status" value="1"/>
</dbReference>
<dbReference type="EC" id="3.6.4.13" evidence="10"/>
<dbReference type="InterPro" id="IPR027417">
    <property type="entry name" value="P-loop_NTPase"/>
</dbReference>
<dbReference type="PANTHER" id="PTHR47963">
    <property type="entry name" value="DEAD-BOX ATP-DEPENDENT RNA HELICASE 47, MITOCHONDRIAL"/>
    <property type="match status" value="1"/>
</dbReference>
<keyword evidence="7 10" id="KW-0694">RNA-binding</keyword>
<dbReference type="FunFam" id="3.30.70.330:FF:000068">
    <property type="entry name" value="ATP-dependent RNA helicase DeaD"/>
    <property type="match status" value="1"/>
</dbReference>
<reference evidence="16 17" key="1">
    <citation type="submission" date="2018-08" db="EMBL/GenBank/DDBJ databases">
        <title>Lysobacter sp. zong2l5, whole genome shotgun sequence.</title>
        <authorList>
            <person name="Zhang X."/>
            <person name="Feng G."/>
            <person name="Zhu H."/>
        </authorList>
    </citation>
    <scope>NUCLEOTIDE SEQUENCE [LARGE SCALE GENOMIC DNA]</scope>
    <source>
        <strain evidence="17">zong2l5</strain>
    </source>
</reference>
<dbReference type="FunFam" id="3.40.50.300:FF:000108">
    <property type="entry name" value="ATP-dependent RNA helicase RhlE"/>
    <property type="match status" value="1"/>
</dbReference>
<comment type="similarity">
    <text evidence="10">Belongs to the DEAD box helicase family. DeaD/CsdA subfamily.</text>
</comment>
<dbReference type="AlphaFoldDB" id="A0A371K310"/>
<dbReference type="PROSITE" id="PS00039">
    <property type="entry name" value="DEAD_ATP_HELICASE"/>
    <property type="match status" value="1"/>
</dbReference>
<dbReference type="InterPro" id="IPR014001">
    <property type="entry name" value="Helicase_ATP-bd"/>
</dbReference>
<dbReference type="PROSITE" id="PS51194">
    <property type="entry name" value="HELICASE_CTER"/>
    <property type="match status" value="1"/>
</dbReference>
<evidence type="ECO:0000256" key="12">
    <source>
        <dbReference type="SAM" id="MobiDB-lite"/>
    </source>
</evidence>
<dbReference type="InterPro" id="IPR057325">
    <property type="entry name" value="DeaD_dimer"/>
</dbReference>
<dbReference type="EMBL" id="QTSU01000001">
    <property type="protein sequence ID" value="RDZ28250.1"/>
    <property type="molecule type" value="Genomic_DNA"/>
</dbReference>
<evidence type="ECO:0000259" key="13">
    <source>
        <dbReference type="PROSITE" id="PS51192"/>
    </source>
</evidence>
<gene>
    <name evidence="10" type="primary">deaD</name>
    <name evidence="10" type="synonym">csdA</name>
    <name evidence="16" type="ORF">DX914_03645</name>
</gene>
<keyword evidence="5 10" id="KW-0347">Helicase</keyword>
<dbReference type="SUPFAM" id="SSF52540">
    <property type="entry name" value="P-loop containing nucleoside triphosphate hydrolases"/>
    <property type="match status" value="1"/>
</dbReference>
<dbReference type="CDD" id="cd00268">
    <property type="entry name" value="DEADc"/>
    <property type="match status" value="1"/>
</dbReference>
<name>A0A371K310_9GAMM</name>
<evidence type="ECO:0000256" key="7">
    <source>
        <dbReference type="ARBA" id="ARBA00022884"/>
    </source>
</evidence>
<dbReference type="GO" id="GO:0006401">
    <property type="term" value="P:RNA catabolic process"/>
    <property type="evidence" value="ECO:0007669"/>
    <property type="project" value="UniProtKB-UniRule"/>
</dbReference>
<dbReference type="CDD" id="cd12499">
    <property type="entry name" value="RRM_EcCsdA_like"/>
    <property type="match status" value="1"/>
</dbReference>
<evidence type="ECO:0000256" key="4">
    <source>
        <dbReference type="ARBA" id="ARBA00022801"/>
    </source>
</evidence>
<dbReference type="GO" id="GO:0000027">
    <property type="term" value="P:ribosomal large subunit assembly"/>
    <property type="evidence" value="ECO:0007669"/>
    <property type="project" value="UniProtKB-UniRule"/>
</dbReference>
<protein>
    <recommendedName>
        <fullName evidence="10">ATP-dependent RNA helicase DeaD</fullName>
        <ecNumber evidence="10">3.6.4.13</ecNumber>
    </recommendedName>
    <alternativeName>
        <fullName evidence="10">Cold-shock DEAD box protein A</fullName>
    </alternativeName>
</protein>
<evidence type="ECO:0000259" key="14">
    <source>
        <dbReference type="PROSITE" id="PS51194"/>
    </source>
</evidence>
<dbReference type="HAMAP" id="MF_00964">
    <property type="entry name" value="DEAD_helicase_DeaD"/>
    <property type="match status" value="1"/>
</dbReference>
<dbReference type="Pfam" id="PF25399">
    <property type="entry name" value="DeaD_dimer"/>
    <property type="match status" value="1"/>
</dbReference>
<dbReference type="InterPro" id="IPR028618">
    <property type="entry name" value="DEAD_helicase_DeaD"/>
</dbReference>
<evidence type="ECO:0000313" key="16">
    <source>
        <dbReference type="EMBL" id="RDZ28250.1"/>
    </source>
</evidence>
<dbReference type="GO" id="GO:0016887">
    <property type="term" value="F:ATP hydrolysis activity"/>
    <property type="evidence" value="ECO:0007669"/>
    <property type="project" value="RHEA"/>
</dbReference>
<dbReference type="GO" id="GO:0003724">
    <property type="term" value="F:RNA helicase activity"/>
    <property type="evidence" value="ECO:0007669"/>
    <property type="project" value="UniProtKB-UniRule"/>
</dbReference>
<dbReference type="InterPro" id="IPR034415">
    <property type="entry name" value="CsdA_RRM"/>
</dbReference>
<proteinExistence type="inferred from homology"/>
<feature type="region of interest" description="Disordered" evidence="12">
    <location>
        <begin position="630"/>
        <end position="681"/>
    </location>
</feature>
<evidence type="ECO:0000256" key="5">
    <source>
        <dbReference type="ARBA" id="ARBA00022806"/>
    </source>
</evidence>
<evidence type="ECO:0000259" key="15">
    <source>
        <dbReference type="PROSITE" id="PS51195"/>
    </source>
</evidence>
<comment type="subcellular location">
    <subcellularLocation>
        <location evidence="1 10">Cytoplasm</location>
    </subcellularLocation>
</comment>
<dbReference type="InterPro" id="IPR050547">
    <property type="entry name" value="DEAD_box_RNA_helicases"/>
</dbReference>
<feature type="domain" description="DEAD-box RNA helicase Q" evidence="15">
    <location>
        <begin position="14"/>
        <end position="42"/>
    </location>
</feature>
<evidence type="ECO:0000256" key="10">
    <source>
        <dbReference type="HAMAP-Rule" id="MF_00964"/>
    </source>
</evidence>
<dbReference type="RefSeq" id="WP_115857692.1">
    <property type="nucleotide sequence ID" value="NZ_QTSU01000001.1"/>
</dbReference>
<dbReference type="InterPro" id="IPR001650">
    <property type="entry name" value="Helicase_C-like"/>
</dbReference>
<evidence type="ECO:0000313" key="17">
    <source>
        <dbReference type="Proteomes" id="UP000264492"/>
    </source>
</evidence>
<dbReference type="PANTHER" id="PTHR47963:SF8">
    <property type="entry name" value="ATP-DEPENDENT RNA HELICASE DEAD"/>
    <property type="match status" value="1"/>
</dbReference>
<evidence type="ECO:0000256" key="6">
    <source>
        <dbReference type="ARBA" id="ARBA00022840"/>
    </source>
</evidence>
<evidence type="ECO:0000256" key="3">
    <source>
        <dbReference type="ARBA" id="ARBA00022741"/>
    </source>
</evidence>
<dbReference type="OrthoDB" id="9805696at2"/>
<keyword evidence="2 10" id="KW-0963">Cytoplasm</keyword>
<keyword evidence="3 10" id="KW-0547">Nucleotide-binding</keyword>
<dbReference type="GO" id="GO:0005524">
    <property type="term" value="F:ATP binding"/>
    <property type="evidence" value="ECO:0007669"/>
    <property type="project" value="UniProtKB-UniRule"/>
</dbReference>
<keyword evidence="6 10" id="KW-0067">ATP-binding</keyword>
<feature type="short sequence motif" description="Q motif" evidence="11">
    <location>
        <begin position="14"/>
        <end position="42"/>
    </location>
</feature>
<dbReference type="Proteomes" id="UP000264492">
    <property type="component" value="Unassembled WGS sequence"/>
</dbReference>
<feature type="compositionally biased region" description="Basic and acidic residues" evidence="12">
    <location>
        <begin position="491"/>
        <end position="504"/>
    </location>
</feature>
<comment type="catalytic activity">
    <reaction evidence="9 10">
        <text>ATP + H2O = ADP + phosphate + H(+)</text>
        <dbReference type="Rhea" id="RHEA:13065"/>
        <dbReference type="ChEBI" id="CHEBI:15377"/>
        <dbReference type="ChEBI" id="CHEBI:15378"/>
        <dbReference type="ChEBI" id="CHEBI:30616"/>
        <dbReference type="ChEBI" id="CHEBI:43474"/>
        <dbReference type="ChEBI" id="CHEBI:456216"/>
        <dbReference type="EC" id="3.6.4.13"/>
    </reaction>
</comment>
<dbReference type="PROSITE" id="PS51195">
    <property type="entry name" value="Q_MOTIF"/>
    <property type="match status" value="1"/>
</dbReference>
<organism evidence="16 17">
    <name type="scientific">Lysobacter silvisoli</name>
    <dbReference type="NCBI Taxonomy" id="2293254"/>
    <lineage>
        <taxon>Bacteria</taxon>
        <taxon>Pseudomonadati</taxon>
        <taxon>Pseudomonadota</taxon>
        <taxon>Gammaproteobacteria</taxon>
        <taxon>Lysobacterales</taxon>
        <taxon>Lysobacteraceae</taxon>
        <taxon>Lysobacter</taxon>
    </lineage>
</organism>
<comment type="function">
    <text evidence="10">DEAD-box RNA helicase involved in various cellular processes at low temperature, including ribosome biogenesis, mRNA degradation and translation initiation.</text>
</comment>
<dbReference type="InterPro" id="IPR014014">
    <property type="entry name" value="RNA_helicase_DEAD_Q_motif"/>
</dbReference>
<feature type="region of interest" description="Disordered" evidence="12">
    <location>
        <begin position="447"/>
        <end position="560"/>
    </location>
</feature>
<dbReference type="GO" id="GO:0005829">
    <property type="term" value="C:cytosol"/>
    <property type="evidence" value="ECO:0007669"/>
    <property type="project" value="TreeGrafter"/>
</dbReference>
<dbReference type="GO" id="GO:0070417">
    <property type="term" value="P:cellular response to cold"/>
    <property type="evidence" value="ECO:0007669"/>
    <property type="project" value="InterPro"/>
</dbReference>
<feature type="domain" description="Helicase ATP-binding" evidence="13">
    <location>
        <begin position="45"/>
        <end position="216"/>
    </location>
</feature>
<keyword evidence="8 10" id="KW-0346">Stress response</keyword>
<evidence type="ECO:0000256" key="1">
    <source>
        <dbReference type="ARBA" id="ARBA00004496"/>
    </source>
</evidence>
<dbReference type="Pfam" id="PF00271">
    <property type="entry name" value="Helicase_C"/>
    <property type="match status" value="1"/>
</dbReference>
<evidence type="ECO:0000256" key="8">
    <source>
        <dbReference type="ARBA" id="ARBA00023016"/>
    </source>
</evidence>